<evidence type="ECO:0000313" key="2">
    <source>
        <dbReference type="EMBL" id="CBZ27419.1"/>
    </source>
</evidence>
<dbReference type="RefSeq" id="XP_003875905.1">
    <property type="nucleotide sequence ID" value="XM_003875856.1"/>
</dbReference>
<organism evidence="2 3">
    <name type="scientific">Leishmania mexicana (strain MHOM/GT/2001/U1103)</name>
    <dbReference type="NCBI Taxonomy" id="929439"/>
    <lineage>
        <taxon>Eukaryota</taxon>
        <taxon>Discoba</taxon>
        <taxon>Euglenozoa</taxon>
        <taxon>Kinetoplastea</taxon>
        <taxon>Metakinetoplastina</taxon>
        <taxon>Trypanosomatida</taxon>
        <taxon>Trypanosomatidae</taxon>
        <taxon>Leishmaniinae</taxon>
        <taxon>Leishmania</taxon>
    </lineage>
</organism>
<feature type="region of interest" description="Disordered" evidence="1">
    <location>
        <begin position="1"/>
        <end position="24"/>
    </location>
</feature>
<sequence>MATSAKAEPPMKKPRVHADKSAAAPCNSEAATRAAAAVDFDAVPTSNTLLSARLQRELRSLWSASGSATAAPSGTSGPSMDHGAPPKPADVASVVPSFKVGTLEMYRRFPEAYDLLMTHHNCTAVRDTLLKDVLDRIARTAGVEAVPADAAADAAGQRTQPWVRVADFGCGTGRIESMVAQHPAVQAIYAYDSEVSMLRRCLVNTVRSAAQSGHYRSVSLLPVAASAEKRSEINDASFPSHALPSPPGVLCGGDESEATTSTTVASLQLCVRPVPFQAIQAGFLTQTRHPRCSLVVCAWSLSYVMRMEWGKDHWHAAIDTVVQSLLNLLDNTRSDAAVVILETLGNGSAEPTRQSTYTQRLEEYFGFKRTWVRTDYEFKSKADAERMVRFFFGEKMLAKLASDNVRSGGERGAADGTERGGGCRLMECTGIWTYWKARESPTEPLRESRELSRS</sequence>
<evidence type="ECO:0000313" key="3">
    <source>
        <dbReference type="Proteomes" id="UP000007259"/>
    </source>
</evidence>
<dbReference type="OMA" id="VPPFKVG"/>
<accession>E9AWT3</accession>
<evidence type="ECO:0000256" key="1">
    <source>
        <dbReference type="SAM" id="MobiDB-lite"/>
    </source>
</evidence>
<feature type="region of interest" description="Disordered" evidence="1">
    <location>
        <begin position="65"/>
        <end position="89"/>
    </location>
</feature>
<dbReference type="PhylomeDB" id="E9AWT3"/>
<keyword evidence="3" id="KW-1185">Reference proteome</keyword>
<dbReference type="VEuPathDB" id="TriTrypDB:LmxM.24.0920"/>
<proteinExistence type="predicted"/>
<dbReference type="EMBL" id="FR799577">
    <property type="protein sequence ID" value="CBZ27419.1"/>
    <property type="molecule type" value="Genomic_DNA"/>
</dbReference>
<dbReference type="KEGG" id="lmi:LMXM_24_0920"/>
<dbReference type="GeneID" id="13454475"/>
<reference evidence="2 3" key="1">
    <citation type="journal article" date="2011" name="Genome Res.">
        <title>Chromosome and gene copy number variation allow major structural change between species and strains of Leishmania.</title>
        <authorList>
            <person name="Rogers M.B."/>
            <person name="Hilley J.D."/>
            <person name="Dickens N.J."/>
            <person name="Wilkes J."/>
            <person name="Bates P.A."/>
            <person name="Depledge D.P."/>
            <person name="Harris D."/>
            <person name="Her Y."/>
            <person name="Herzyk P."/>
            <person name="Imamura H."/>
            <person name="Otto T.D."/>
            <person name="Sanders M."/>
            <person name="Seeger K."/>
            <person name="Dujardin J.C."/>
            <person name="Berriman M."/>
            <person name="Smith D.F."/>
            <person name="Hertz-Fowler C."/>
            <person name="Mottram J.C."/>
        </authorList>
    </citation>
    <scope>NUCLEOTIDE SEQUENCE [LARGE SCALE GENOMIC DNA]</scope>
    <source>
        <strain evidence="2 3">MHOM/GT/2001/U1103</strain>
    </source>
</reference>
<dbReference type="InterPro" id="IPR029063">
    <property type="entry name" value="SAM-dependent_MTases_sf"/>
</dbReference>
<dbReference type="SUPFAM" id="SSF53335">
    <property type="entry name" value="S-adenosyl-L-methionine-dependent methyltransferases"/>
    <property type="match status" value="1"/>
</dbReference>
<evidence type="ECO:0008006" key="4">
    <source>
        <dbReference type="Google" id="ProtNLM"/>
    </source>
</evidence>
<dbReference type="Proteomes" id="UP000007259">
    <property type="component" value="Chromosome 24"/>
</dbReference>
<gene>
    <name evidence="2" type="ORF">LMXM_24_0920</name>
</gene>
<dbReference type="AlphaFoldDB" id="E9AWT3"/>
<dbReference type="OrthoDB" id="10267437at2759"/>
<feature type="compositionally biased region" description="Low complexity" evidence="1">
    <location>
        <begin position="65"/>
        <end position="79"/>
    </location>
</feature>
<protein>
    <recommendedName>
        <fullName evidence="4">Methyltransferase domain-containing protein</fullName>
    </recommendedName>
</protein>
<name>E9AWT3_LEIMU</name>